<evidence type="ECO:0000313" key="2">
    <source>
        <dbReference type="Proteomes" id="UP000627292"/>
    </source>
</evidence>
<name>A0A917MVU2_9BACT</name>
<accession>A0A917MVU2</accession>
<dbReference type="InterPro" id="IPR019646">
    <property type="entry name" value="Aminoglyc_AdlTrfase"/>
</dbReference>
<gene>
    <name evidence="1" type="ORF">GCM10011379_14890</name>
</gene>
<dbReference type="Gene3D" id="3.30.460.40">
    <property type="match status" value="1"/>
</dbReference>
<dbReference type="EMBL" id="BMIB01000002">
    <property type="protein sequence ID" value="GGH63689.1"/>
    <property type="molecule type" value="Genomic_DNA"/>
</dbReference>
<dbReference type="Proteomes" id="UP000627292">
    <property type="component" value="Unassembled WGS sequence"/>
</dbReference>
<reference evidence="1" key="2">
    <citation type="submission" date="2020-09" db="EMBL/GenBank/DDBJ databases">
        <authorList>
            <person name="Sun Q."/>
            <person name="Zhou Y."/>
        </authorList>
    </citation>
    <scope>NUCLEOTIDE SEQUENCE</scope>
    <source>
        <strain evidence="1">CGMCC 1.15290</strain>
    </source>
</reference>
<dbReference type="Pfam" id="PF10706">
    <property type="entry name" value="Aminoglyc_resit"/>
    <property type="match status" value="1"/>
</dbReference>
<dbReference type="RefSeq" id="WP_188951401.1">
    <property type="nucleotide sequence ID" value="NZ_BMIB01000002.1"/>
</dbReference>
<evidence type="ECO:0000313" key="1">
    <source>
        <dbReference type="EMBL" id="GGH63689.1"/>
    </source>
</evidence>
<reference evidence="1" key="1">
    <citation type="journal article" date="2014" name="Int. J. Syst. Evol. Microbiol.">
        <title>Complete genome sequence of Corynebacterium casei LMG S-19264T (=DSM 44701T), isolated from a smear-ripened cheese.</title>
        <authorList>
            <consortium name="US DOE Joint Genome Institute (JGI-PGF)"/>
            <person name="Walter F."/>
            <person name="Albersmeier A."/>
            <person name="Kalinowski J."/>
            <person name="Ruckert C."/>
        </authorList>
    </citation>
    <scope>NUCLEOTIDE SEQUENCE</scope>
    <source>
        <strain evidence="1">CGMCC 1.15290</strain>
    </source>
</reference>
<proteinExistence type="predicted"/>
<dbReference type="AlphaFoldDB" id="A0A917MVU2"/>
<organism evidence="1 2">
    <name type="scientific">Filimonas zeae</name>
    <dbReference type="NCBI Taxonomy" id="1737353"/>
    <lineage>
        <taxon>Bacteria</taxon>
        <taxon>Pseudomonadati</taxon>
        <taxon>Bacteroidota</taxon>
        <taxon>Chitinophagia</taxon>
        <taxon>Chitinophagales</taxon>
        <taxon>Chitinophagaceae</taxon>
        <taxon>Filimonas</taxon>
    </lineage>
</organism>
<evidence type="ECO:0008006" key="3">
    <source>
        <dbReference type="Google" id="ProtNLM"/>
    </source>
</evidence>
<protein>
    <recommendedName>
        <fullName evidence="3">Nucleotidyltransferase DUF2204</fullName>
    </recommendedName>
</protein>
<comment type="caution">
    <text evidence="1">The sequence shown here is derived from an EMBL/GenBank/DDBJ whole genome shotgun (WGS) entry which is preliminary data.</text>
</comment>
<dbReference type="SUPFAM" id="SSF81301">
    <property type="entry name" value="Nucleotidyltransferase"/>
    <property type="match status" value="1"/>
</dbReference>
<sequence>MKNTTEEHTKARAVYYEALKLLLENEVPFMVGGGFAFFHYAGVFRDTKDLDIFCKPGEYAAICKLLEKHGYTVELTDARWLAKLYKGEYYIDIIFNSTNGICTVTDTWYAHAQQGSFDDLTVPIIPAEELIWGKIYVQNRERFDGADINHLMLRYGRQLDWKRLAGYFDQHWHLLLSQLLSFQFIYPADYADIIPRWLFDELIQRAQQQYDMPASQNKVCLGPLIDQTQYQTDIKDWDYKVTTLNTV</sequence>
<keyword evidence="2" id="KW-1185">Reference proteome</keyword>
<dbReference type="InterPro" id="IPR043519">
    <property type="entry name" value="NT_sf"/>
</dbReference>